<accession>A0ABP0CSE0</accession>
<evidence type="ECO:0000313" key="1">
    <source>
        <dbReference type="EMBL" id="CAK7235039.1"/>
    </source>
</evidence>
<dbReference type="EMBL" id="CAWUHD010000142">
    <property type="protein sequence ID" value="CAK7235039.1"/>
    <property type="molecule type" value="Genomic_DNA"/>
</dbReference>
<sequence>MARPSLWGDPYAVKIESVDDKILLQHAAAFRKQFGKLSNTICTAPCNLHMQVHLGKLLIPTQDGPSLLNAGGGAAQLDSALASSTIEDNIVFDRRIGNLAAFRAFQRQIFRSEGTFYPLSSVAENLKDVQPQQFLVGVMDGLRFELEIGPPFSAPDGRSAKLSDLRVFQTMGTEYKVGLTTACLD</sequence>
<organism evidence="1 2">
    <name type="scientific">Sporothrix eucalyptigena</name>
    <dbReference type="NCBI Taxonomy" id="1812306"/>
    <lineage>
        <taxon>Eukaryota</taxon>
        <taxon>Fungi</taxon>
        <taxon>Dikarya</taxon>
        <taxon>Ascomycota</taxon>
        <taxon>Pezizomycotina</taxon>
        <taxon>Sordariomycetes</taxon>
        <taxon>Sordariomycetidae</taxon>
        <taxon>Ophiostomatales</taxon>
        <taxon>Ophiostomataceae</taxon>
        <taxon>Sporothrix</taxon>
    </lineage>
</organism>
<name>A0ABP0CSE0_9PEZI</name>
<comment type="caution">
    <text evidence="1">The sequence shown here is derived from an EMBL/GenBank/DDBJ whole genome shotgun (WGS) entry which is preliminary data.</text>
</comment>
<reference evidence="1 2" key="1">
    <citation type="submission" date="2024-01" db="EMBL/GenBank/DDBJ databases">
        <authorList>
            <person name="Allen C."/>
            <person name="Tagirdzhanova G."/>
        </authorList>
    </citation>
    <scope>NUCLEOTIDE SEQUENCE [LARGE SCALE GENOMIC DNA]</scope>
</reference>
<proteinExistence type="predicted"/>
<keyword evidence="2" id="KW-1185">Reference proteome</keyword>
<protein>
    <submittedName>
        <fullName evidence="1">Uncharacterized protein</fullName>
    </submittedName>
</protein>
<evidence type="ECO:0000313" key="2">
    <source>
        <dbReference type="Proteomes" id="UP001642482"/>
    </source>
</evidence>
<dbReference type="Proteomes" id="UP001642482">
    <property type="component" value="Unassembled WGS sequence"/>
</dbReference>
<gene>
    <name evidence="1" type="ORF">SEUCBS140593_009149</name>
</gene>